<evidence type="ECO:0000313" key="6">
    <source>
        <dbReference type="Proteomes" id="UP000094527"/>
    </source>
</evidence>
<dbReference type="InterPro" id="IPR019328">
    <property type="entry name" value="PIGH-H_dom"/>
</dbReference>
<comment type="pathway">
    <text evidence="1">Glycolipid biosynthesis; glycosylphosphatidylinositol-anchor biosynthesis.</text>
</comment>
<protein>
    <submittedName>
        <fullName evidence="5">Phosphatidylinositol N-acetylglucosaminyltransferase subunit gpi15</fullName>
    </submittedName>
</protein>
<evidence type="ECO:0000313" key="5">
    <source>
        <dbReference type="EMBL" id="ODN02359.1"/>
    </source>
</evidence>
<keyword evidence="3" id="KW-1133">Transmembrane helix</keyword>
<proteinExistence type="inferred from homology"/>
<feature type="transmembrane region" description="Helical" evidence="3">
    <location>
        <begin position="43"/>
        <end position="74"/>
    </location>
</feature>
<keyword evidence="6" id="KW-1185">Reference proteome</keyword>
<keyword evidence="3" id="KW-0472">Membrane</keyword>
<dbReference type="GO" id="GO:0000506">
    <property type="term" value="C:glycosylphosphatidylinositol-N-acetylglucosaminyltransferase (GPI-GnT) complex"/>
    <property type="evidence" value="ECO:0007669"/>
    <property type="project" value="InterPro"/>
</dbReference>
<keyword evidence="5" id="KW-0808">Transferase</keyword>
<organism evidence="5 6">
    <name type="scientific">Orchesella cincta</name>
    <name type="common">Springtail</name>
    <name type="synonym">Podura cincta</name>
    <dbReference type="NCBI Taxonomy" id="48709"/>
    <lineage>
        <taxon>Eukaryota</taxon>
        <taxon>Metazoa</taxon>
        <taxon>Ecdysozoa</taxon>
        <taxon>Arthropoda</taxon>
        <taxon>Hexapoda</taxon>
        <taxon>Collembola</taxon>
        <taxon>Entomobryomorpha</taxon>
        <taxon>Entomobryoidea</taxon>
        <taxon>Orchesellidae</taxon>
        <taxon>Orchesellinae</taxon>
        <taxon>Orchesella</taxon>
    </lineage>
</organism>
<dbReference type="OrthoDB" id="6256716at2759"/>
<dbReference type="PANTHER" id="PTHR15231:SF1">
    <property type="entry name" value="PHOSPHATIDYLINOSITOL N-ACETYLGLUCOSAMINYLTRANSFERASE SUBUNIT H"/>
    <property type="match status" value="1"/>
</dbReference>
<evidence type="ECO:0000256" key="2">
    <source>
        <dbReference type="ARBA" id="ARBA00009610"/>
    </source>
</evidence>
<accession>A0A1D2NAT0</accession>
<comment type="caution">
    <text evidence="5">The sequence shown here is derived from an EMBL/GenBank/DDBJ whole genome shotgun (WGS) entry which is preliminary data.</text>
</comment>
<dbReference type="UniPathway" id="UPA00196"/>
<name>A0A1D2NAT0_ORCCI</name>
<dbReference type="AlphaFoldDB" id="A0A1D2NAT0"/>
<dbReference type="Pfam" id="PF10181">
    <property type="entry name" value="PIG-H"/>
    <property type="match status" value="1"/>
</dbReference>
<dbReference type="InterPro" id="IPR044215">
    <property type="entry name" value="PIG-H"/>
</dbReference>
<keyword evidence="3" id="KW-0812">Transmembrane</keyword>
<dbReference type="GO" id="GO:0016757">
    <property type="term" value="F:glycosyltransferase activity"/>
    <property type="evidence" value="ECO:0007669"/>
    <property type="project" value="UniProtKB-KW"/>
</dbReference>
<comment type="similarity">
    <text evidence="2">Belongs to the PIGH family.</text>
</comment>
<sequence length="141" mass="16171">MSLRLYVKRQKKQVGLRDGYDILEYVVETEDKRLMPVLRFPSVAIVCIVILWSFSLMTTGFGACTVLVVVLWGYSRVHNTVVKETLFIISTLGIQVSQTNILGRMKHAKFVPIDNIKAVVINEIIRRVCLCFVELDTYHHT</sequence>
<dbReference type="GO" id="GO:0006506">
    <property type="term" value="P:GPI anchor biosynthetic process"/>
    <property type="evidence" value="ECO:0007669"/>
    <property type="project" value="UniProtKB-UniPathway"/>
</dbReference>
<keyword evidence="5" id="KW-0328">Glycosyltransferase</keyword>
<reference evidence="5 6" key="1">
    <citation type="journal article" date="2016" name="Genome Biol. Evol.">
        <title>Gene Family Evolution Reflects Adaptation to Soil Environmental Stressors in the Genome of the Collembolan Orchesella cincta.</title>
        <authorList>
            <person name="Faddeeva-Vakhrusheva A."/>
            <person name="Derks M.F."/>
            <person name="Anvar S.Y."/>
            <person name="Agamennone V."/>
            <person name="Suring W."/>
            <person name="Smit S."/>
            <person name="van Straalen N.M."/>
            <person name="Roelofs D."/>
        </authorList>
    </citation>
    <scope>NUCLEOTIDE SEQUENCE [LARGE SCALE GENOMIC DNA]</scope>
    <source>
        <tissue evidence="5">Mixed pool</tissue>
    </source>
</reference>
<dbReference type="EMBL" id="LJIJ01000115">
    <property type="protein sequence ID" value="ODN02359.1"/>
    <property type="molecule type" value="Genomic_DNA"/>
</dbReference>
<evidence type="ECO:0000256" key="1">
    <source>
        <dbReference type="ARBA" id="ARBA00004687"/>
    </source>
</evidence>
<dbReference type="Proteomes" id="UP000094527">
    <property type="component" value="Unassembled WGS sequence"/>
</dbReference>
<evidence type="ECO:0000259" key="4">
    <source>
        <dbReference type="Pfam" id="PF10181"/>
    </source>
</evidence>
<feature type="domain" description="Phosphatidylinositol N-acetylglucosaminyltransferase subunit H conserved" evidence="4">
    <location>
        <begin position="85"/>
        <end position="132"/>
    </location>
</feature>
<dbReference type="PANTHER" id="PTHR15231">
    <property type="entry name" value="PHOSPHATIDYLINOSITOL N-ACETYLGLUCOSAMINYLTRANSFERASE SUBUNIT H"/>
    <property type="match status" value="1"/>
</dbReference>
<gene>
    <name evidence="5" type="ORF">Ocin01_04329</name>
</gene>
<evidence type="ECO:0000256" key="3">
    <source>
        <dbReference type="SAM" id="Phobius"/>
    </source>
</evidence>